<name>A0A426U6F5_9CHLR</name>
<dbReference type="Proteomes" id="UP000280307">
    <property type="component" value="Unassembled WGS sequence"/>
</dbReference>
<organism evidence="1 2">
    <name type="scientific">Candidatus Viridilinea halotolerans</name>
    <dbReference type="NCBI Taxonomy" id="2491704"/>
    <lineage>
        <taxon>Bacteria</taxon>
        <taxon>Bacillati</taxon>
        <taxon>Chloroflexota</taxon>
        <taxon>Chloroflexia</taxon>
        <taxon>Chloroflexales</taxon>
        <taxon>Chloroflexineae</taxon>
        <taxon>Oscillochloridaceae</taxon>
        <taxon>Candidatus Viridilinea</taxon>
    </lineage>
</organism>
<evidence type="ECO:0000313" key="2">
    <source>
        <dbReference type="Proteomes" id="UP000280307"/>
    </source>
</evidence>
<protein>
    <submittedName>
        <fullName evidence="1">Uncharacterized protein</fullName>
    </submittedName>
</protein>
<evidence type="ECO:0000313" key="1">
    <source>
        <dbReference type="EMBL" id="RRR75570.1"/>
    </source>
</evidence>
<dbReference type="AlphaFoldDB" id="A0A426U6F5"/>
<accession>A0A426U6F5</accession>
<gene>
    <name evidence="1" type="ORF">EI684_04385</name>
</gene>
<reference evidence="1 2" key="1">
    <citation type="submission" date="2018-12" db="EMBL/GenBank/DDBJ databases">
        <title>Genome Sequence of Candidatus Viridilinea halotolerans isolated from saline sulfide-rich spring.</title>
        <authorList>
            <person name="Grouzdev D.S."/>
            <person name="Burganskaya E.I."/>
            <person name="Krutkina M.S."/>
            <person name="Sukhacheva M.V."/>
            <person name="Gorlenko V.M."/>
        </authorList>
    </citation>
    <scope>NUCLEOTIDE SEQUENCE [LARGE SCALE GENOMIC DNA]</scope>
    <source>
        <strain evidence="1">Chok-6</strain>
    </source>
</reference>
<dbReference type="EMBL" id="RSAS01000178">
    <property type="protein sequence ID" value="RRR75570.1"/>
    <property type="molecule type" value="Genomic_DNA"/>
</dbReference>
<sequence length="123" mass="13692">MCQPIHLHTIPSLATATVYVAVLLETQDDARLLRLWVTLALYQAVDRAFPYHATVDDWAQRSGLPAEDVVPLLALLTQRGLITTPRLIPHGVLHQRSVASTEAARVAIQQRLDALHATQETLW</sequence>
<proteinExistence type="predicted"/>
<comment type="caution">
    <text evidence="1">The sequence shown here is derived from an EMBL/GenBank/DDBJ whole genome shotgun (WGS) entry which is preliminary data.</text>
</comment>